<evidence type="ECO:0000313" key="1">
    <source>
        <dbReference type="EMBL" id="SVD76788.1"/>
    </source>
</evidence>
<organism evidence="1">
    <name type="scientific">marine metagenome</name>
    <dbReference type="NCBI Taxonomy" id="408172"/>
    <lineage>
        <taxon>unclassified sequences</taxon>
        <taxon>metagenomes</taxon>
        <taxon>ecological metagenomes</taxon>
    </lineage>
</organism>
<gene>
    <name evidence="1" type="ORF">METZ01_LOCUS429642</name>
</gene>
<sequence>MALTTQAYGLVKNKKPFFTGPTGSASGLF</sequence>
<reference evidence="1" key="1">
    <citation type="submission" date="2018-05" db="EMBL/GenBank/DDBJ databases">
        <authorList>
            <person name="Lanie J.A."/>
            <person name="Ng W.-L."/>
            <person name="Kazmierczak K.M."/>
            <person name="Andrzejewski T.M."/>
            <person name="Davidsen T.M."/>
            <person name="Wayne K.J."/>
            <person name="Tettelin H."/>
            <person name="Glass J.I."/>
            <person name="Rusch D."/>
            <person name="Podicherti R."/>
            <person name="Tsui H.-C.T."/>
            <person name="Winkler M.E."/>
        </authorList>
    </citation>
    <scope>NUCLEOTIDE SEQUENCE</scope>
</reference>
<dbReference type="EMBL" id="UINC01171955">
    <property type="protein sequence ID" value="SVD76788.1"/>
    <property type="molecule type" value="Genomic_DNA"/>
</dbReference>
<name>A0A382Y2Q3_9ZZZZ</name>
<protein>
    <submittedName>
        <fullName evidence="1">Uncharacterized protein</fullName>
    </submittedName>
</protein>
<dbReference type="AlphaFoldDB" id="A0A382Y2Q3"/>
<accession>A0A382Y2Q3</accession>
<proteinExistence type="predicted"/>